<protein>
    <submittedName>
        <fullName evidence="4">Uncharacterized protein</fullName>
    </submittedName>
</protein>
<evidence type="ECO:0000313" key="4">
    <source>
        <dbReference type="EMBL" id="SHO77210.1"/>
    </source>
</evidence>
<dbReference type="PANTHER" id="PTHR15574">
    <property type="entry name" value="WD REPEAT DOMAIN-CONTAINING FAMILY"/>
    <property type="match status" value="1"/>
</dbReference>
<feature type="region of interest" description="Disordered" evidence="3">
    <location>
        <begin position="518"/>
        <end position="558"/>
    </location>
</feature>
<proteinExistence type="predicted"/>
<dbReference type="InterPro" id="IPR045151">
    <property type="entry name" value="DCAF8"/>
</dbReference>
<dbReference type="InterPro" id="IPR001680">
    <property type="entry name" value="WD40_rpt"/>
</dbReference>
<dbReference type="EMBL" id="LT671822">
    <property type="protein sequence ID" value="SHO77210.1"/>
    <property type="molecule type" value="Genomic_DNA"/>
</dbReference>
<feature type="compositionally biased region" description="Basic and acidic residues" evidence="3">
    <location>
        <begin position="1"/>
        <end position="19"/>
    </location>
</feature>
<dbReference type="OMA" id="YNELACR"/>
<dbReference type="AlphaFoldDB" id="A0A1M8A419"/>
<dbReference type="Gene3D" id="2.130.10.10">
    <property type="entry name" value="YVTN repeat-like/Quinoprotein amine dehydrogenase"/>
    <property type="match status" value="1"/>
</dbReference>
<dbReference type="GO" id="GO:0045717">
    <property type="term" value="P:negative regulation of fatty acid biosynthetic process"/>
    <property type="evidence" value="ECO:0007669"/>
    <property type="project" value="TreeGrafter"/>
</dbReference>
<feature type="region of interest" description="Disordered" evidence="3">
    <location>
        <begin position="1"/>
        <end position="20"/>
    </location>
</feature>
<dbReference type="OrthoDB" id="4869960at2759"/>
<evidence type="ECO:0000256" key="1">
    <source>
        <dbReference type="ARBA" id="ARBA00022574"/>
    </source>
</evidence>
<organism evidence="4 5">
    <name type="scientific">Malassezia sympodialis (strain ATCC 42132)</name>
    <name type="common">Atopic eczema-associated yeast</name>
    <dbReference type="NCBI Taxonomy" id="1230383"/>
    <lineage>
        <taxon>Eukaryota</taxon>
        <taxon>Fungi</taxon>
        <taxon>Dikarya</taxon>
        <taxon>Basidiomycota</taxon>
        <taxon>Ustilaginomycotina</taxon>
        <taxon>Malasseziomycetes</taxon>
        <taxon>Malasseziales</taxon>
        <taxon>Malasseziaceae</taxon>
        <taxon>Malassezia</taxon>
    </lineage>
</organism>
<reference evidence="5" key="1">
    <citation type="journal article" date="2017" name="Nucleic Acids Res.">
        <title>Proteogenomics produces comprehensive and highly accurate protein-coding gene annotation in a complete genome assembly of Malassezia sympodialis.</title>
        <authorList>
            <person name="Zhu Y."/>
            <person name="Engstroem P.G."/>
            <person name="Tellgren-Roth C."/>
            <person name="Baudo C.D."/>
            <person name="Kennell J.C."/>
            <person name="Sun S."/>
            <person name="Billmyre R.B."/>
            <person name="Schroeder M.S."/>
            <person name="Andersson A."/>
            <person name="Holm T."/>
            <person name="Sigurgeirsson B."/>
            <person name="Wu G."/>
            <person name="Sankaranarayanan S.R."/>
            <person name="Siddharthan R."/>
            <person name="Sanyal K."/>
            <person name="Lundeberg J."/>
            <person name="Nystedt B."/>
            <person name="Boekhout T."/>
            <person name="Dawson T.L. Jr."/>
            <person name="Heitman J."/>
            <person name="Scheynius A."/>
            <person name="Lehtioe J."/>
        </authorList>
    </citation>
    <scope>NUCLEOTIDE SEQUENCE [LARGE SCALE GENOMIC DNA]</scope>
    <source>
        <strain evidence="5">ATCC 42132</strain>
    </source>
</reference>
<dbReference type="InterPro" id="IPR015943">
    <property type="entry name" value="WD40/YVTN_repeat-like_dom_sf"/>
</dbReference>
<evidence type="ECO:0000256" key="3">
    <source>
        <dbReference type="SAM" id="MobiDB-lite"/>
    </source>
</evidence>
<keyword evidence="5" id="KW-1185">Reference proteome</keyword>
<dbReference type="STRING" id="1230383.A0A1M8A419"/>
<sequence>MPGGEKRSHSPEGDGDALRAKQSVPFALRNRTLSVNSRTQSMHMRRSLLGDAIDAHGFPYLHEVKGHSSCVNALAFSRGSGQWMASGGDDLRILIRDLFDFDAERPGGAETSTYRTRARLLGHCSNIFSLSWGVGNKYLFSGANDCLFFAYDLHYGDAPIRQVQPQVERHRPTVSFGLHEASIREVSAHPTNPELALSCSDDGDLYLLDMRLPGQVAQYGYFPGQVESAQWNPNPGDGHRFAVASSIESGSCASLFDVRTVFHGSDLAINSSDTLVRYATQVHCKKGDRIAAANPEATGAQFDPTGRFLAVDLSLYHPVLFATDSSEPVAELSSMGLHPHTNPIFAREAPLAADEMLGYRNSCTIKRGSFGFETQTGNLYYVAGSDDFRGYGWKIPPIDTLRAQRQALAADAWKGMEGVGSTSGWFHSVTDDLLYQPMHLSVPSFTLEGSRSIVNSTLCHPTLPMIATAGIERLVRYHYATPMSMEHLQPNWANVRPQTRHRLRTVNVAAVLRAMGRPHRSAAVDNENDLQETDRPPTLARSSRSTREPRRPTEAELADEEAIALFDELLREEESRSILPAHLDGIGDSASDETLSQTDSDDAQDDSDADASLDVDLVEAESE</sequence>
<feature type="compositionally biased region" description="Basic and acidic residues" evidence="3">
    <location>
        <begin position="545"/>
        <end position="554"/>
    </location>
</feature>
<dbReference type="GO" id="GO:0080008">
    <property type="term" value="C:Cul4-RING E3 ubiquitin ligase complex"/>
    <property type="evidence" value="ECO:0007669"/>
    <property type="project" value="TreeGrafter"/>
</dbReference>
<dbReference type="PANTHER" id="PTHR15574:SF40">
    <property type="entry name" value="WD AND TETRATRICOPEPTIDE REPEATS PROTEIN 1"/>
    <property type="match status" value="1"/>
</dbReference>
<dbReference type="InterPro" id="IPR036322">
    <property type="entry name" value="WD40_repeat_dom_sf"/>
</dbReference>
<dbReference type="SMART" id="SM00320">
    <property type="entry name" value="WD40"/>
    <property type="match status" value="4"/>
</dbReference>
<feature type="compositionally biased region" description="Acidic residues" evidence="3">
    <location>
        <begin position="599"/>
        <end position="623"/>
    </location>
</feature>
<dbReference type="SUPFAM" id="SSF50978">
    <property type="entry name" value="WD40 repeat-like"/>
    <property type="match status" value="1"/>
</dbReference>
<keyword evidence="2" id="KW-0677">Repeat</keyword>
<name>A0A1M8A419_MALS4</name>
<dbReference type="GO" id="GO:0005737">
    <property type="term" value="C:cytoplasm"/>
    <property type="evidence" value="ECO:0007669"/>
    <property type="project" value="TreeGrafter"/>
</dbReference>
<evidence type="ECO:0000256" key="2">
    <source>
        <dbReference type="ARBA" id="ARBA00022737"/>
    </source>
</evidence>
<dbReference type="Proteomes" id="UP000186303">
    <property type="component" value="Chromosome 2"/>
</dbReference>
<gene>
    <name evidence="4" type="ORF">MSYG_1551</name>
</gene>
<dbReference type="Pfam" id="PF00400">
    <property type="entry name" value="WD40"/>
    <property type="match status" value="2"/>
</dbReference>
<accession>A0A1M8A419</accession>
<keyword evidence="1" id="KW-0853">WD repeat</keyword>
<evidence type="ECO:0000313" key="5">
    <source>
        <dbReference type="Proteomes" id="UP000186303"/>
    </source>
</evidence>
<feature type="region of interest" description="Disordered" evidence="3">
    <location>
        <begin position="580"/>
        <end position="623"/>
    </location>
</feature>
<dbReference type="VEuPathDB" id="FungiDB:MSYG_1551"/>